<feature type="region of interest" description="Disordered" evidence="1">
    <location>
        <begin position="285"/>
        <end position="315"/>
    </location>
</feature>
<evidence type="ECO:0000313" key="2">
    <source>
        <dbReference type="Proteomes" id="UP000046392"/>
    </source>
</evidence>
<dbReference type="WBParaSite" id="SPAL_0001723700.1">
    <property type="protein sequence ID" value="SPAL_0001723700.1"/>
    <property type="gene ID" value="SPAL_0001723700"/>
</dbReference>
<feature type="region of interest" description="Disordered" evidence="1">
    <location>
        <begin position="469"/>
        <end position="490"/>
    </location>
</feature>
<organism evidence="2 3">
    <name type="scientific">Strongyloides papillosus</name>
    <name type="common">Intestinal threadworm</name>
    <dbReference type="NCBI Taxonomy" id="174720"/>
    <lineage>
        <taxon>Eukaryota</taxon>
        <taxon>Metazoa</taxon>
        <taxon>Ecdysozoa</taxon>
        <taxon>Nematoda</taxon>
        <taxon>Chromadorea</taxon>
        <taxon>Rhabditida</taxon>
        <taxon>Tylenchina</taxon>
        <taxon>Panagrolaimomorpha</taxon>
        <taxon>Strongyloidoidea</taxon>
        <taxon>Strongyloididae</taxon>
        <taxon>Strongyloides</taxon>
    </lineage>
</organism>
<sequence>MKDNSILSLSKYAGEEFDFDLGIRTVYAGKRRATDHREDKNILLFGLSKEYNYLLIDGMCNFLYNNEFKSKSRYHVRNENDEEYDNNGIITRYIFNQAQLSFRPIIYDVSPNNNYSVISQVSTILETIMNITSLCIVISKKSYEDQNLPETIQTLLQLFSSRSINVNISLLILLNTGSSYFNTSTLPSSFDKLPLHNKQKYYFNVEAIFSKYIKDLNNKPESSEKMWNFTMTNMAGFFHYISTLKNNSNNKNGDNDDVKEVKLTSILSSSTGALNEIGSNNNSCSSKVESLNNNNNNKDTTTPCVNNKDGSKNENVNDHQLKYICKKKDSISSKISTSTTISSVRSETTTLPKEDIIKEVIVEDIKECFGEISLSPIDRMIPGLSKTTYINGNNTTPPEMNNIPTSVSKYPSFNSLASQSNSINTNQTQSTVKNFHQPSIISGLQMPPKKPSLSGSLSKEGSLVVGITEDPQARQPKRQYTPRFESKPHHYPIHEEDEDEKHHLTSNNLSHSISLLSETASIKHIRSFKNRNNTVCGDCDTFLPFSGWFLRKKDKKEGILNVKVFDTQRFVLSVLLFLNLLLIRTNSSTDFNEVAYDDVYNELGEPCCQEHYCYNNAYYSIEEVNTLKHF</sequence>
<proteinExistence type="predicted"/>
<evidence type="ECO:0000313" key="3">
    <source>
        <dbReference type="WBParaSite" id="SPAL_0001723700.1"/>
    </source>
</evidence>
<keyword evidence="2" id="KW-1185">Reference proteome</keyword>
<dbReference type="Proteomes" id="UP000046392">
    <property type="component" value="Unplaced"/>
</dbReference>
<evidence type="ECO:0000256" key="1">
    <source>
        <dbReference type="SAM" id="MobiDB-lite"/>
    </source>
</evidence>
<reference evidence="3" key="1">
    <citation type="submission" date="2017-02" db="UniProtKB">
        <authorList>
            <consortium name="WormBaseParasite"/>
        </authorList>
    </citation>
    <scope>IDENTIFICATION</scope>
</reference>
<dbReference type="AlphaFoldDB" id="A0A0N5CHB8"/>
<name>A0A0N5CHB8_STREA</name>
<dbReference type="STRING" id="174720.A0A0N5CHB8"/>
<accession>A0A0N5CHB8</accession>
<protein>
    <submittedName>
        <fullName evidence="3">VWFA domain-containing protein</fullName>
    </submittedName>
</protein>